<dbReference type="EMBL" id="CP031314">
    <property type="protein sequence ID" value="QCC49681.1"/>
    <property type="molecule type" value="Genomic_DNA"/>
</dbReference>
<dbReference type="KEGG" id="hlm:DV707_18340"/>
<evidence type="ECO:0000313" key="2">
    <source>
        <dbReference type="Proteomes" id="UP000296733"/>
    </source>
</evidence>
<evidence type="ECO:0000313" key="1">
    <source>
        <dbReference type="EMBL" id="QCC49681.1"/>
    </source>
</evidence>
<sequence length="370" mass="42351">MLIYPFYTIDLQSTMDIEYKQDNDGYDIRYVEGIRHGRVPHSDICDDETEYVIRYVTNDEGTNRWEYRYLGSGYRNVDEVIPTLTKLPTLDDGQKVQILLNFGRVEEEFGMEQVGSLYGSDEYLPVYRLSPGMERTLNITYQDEMSLPILDSEPSARGVGDSPADIAPRLFAAILNLLAKSGEIEEWHKSWNDDSDAFQQGEFYETVYAPLFVAYSIVDEEIVELVNRYHLEQGNDNEIKKSYMHCGFSNKINNIAPLLTSKEEEVIREAWKYRNDLIHGIHSRFGVQIMDIDFEALSKKLLFSIMKARTLNSYVNSAKYRIGVATPEEAVSHLKGDSNLQDAVAAAQKAIRGETHAKSQIFGFDEEQPE</sequence>
<accession>A0A4D6H877</accession>
<protein>
    <submittedName>
        <fullName evidence="1">Uncharacterized protein</fullName>
    </submittedName>
</protein>
<organism evidence="1 2">
    <name type="scientific">Halobellus limi</name>
    <dbReference type="NCBI Taxonomy" id="699433"/>
    <lineage>
        <taxon>Archaea</taxon>
        <taxon>Methanobacteriati</taxon>
        <taxon>Methanobacteriota</taxon>
        <taxon>Stenosarchaea group</taxon>
        <taxon>Halobacteria</taxon>
        <taxon>Halobacteriales</taxon>
        <taxon>Haloferacaceae</taxon>
        <taxon>Halobellus</taxon>
    </lineage>
</organism>
<name>A0A4D6H877_9EURY</name>
<dbReference type="Proteomes" id="UP000296733">
    <property type="component" value="Plasmid unnamed3"/>
</dbReference>
<proteinExistence type="predicted"/>
<dbReference type="AlphaFoldDB" id="A0A4D6H877"/>
<geneLocation type="plasmid" evidence="1">
    <name>unnamed3</name>
</geneLocation>
<reference evidence="1 2" key="1">
    <citation type="journal article" date="2019" name="Nat. Commun.">
        <title>A new type of DNA phosphorothioation-based antiviral system in archaea.</title>
        <authorList>
            <person name="Xiong L."/>
            <person name="Liu S."/>
            <person name="Chen S."/>
            <person name="Xiao Y."/>
            <person name="Zhu B."/>
            <person name="Gao Y."/>
            <person name="Zhang Y."/>
            <person name="Chen B."/>
            <person name="Luo J."/>
            <person name="Deng Z."/>
            <person name="Chen X."/>
            <person name="Wang L."/>
            <person name="Chen S."/>
        </authorList>
    </citation>
    <scope>NUCLEOTIDE SEQUENCE [LARGE SCALE GENOMIC DNA]</scope>
    <source>
        <strain evidence="1 2">CGMCC 1.10331</strain>
        <plasmid evidence="1 2">unnamed3</plasmid>
    </source>
</reference>
<gene>
    <name evidence="1" type="ORF">DV707_18340</name>
</gene>
<keyword evidence="1" id="KW-0614">Plasmid</keyword>